<dbReference type="SUPFAM" id="SSF52266">
    <property type="entry name" value="SGNH hydrolase"/>
    <property type="match status" value="1"/>
</dbReference>
<evidence type="ECO:0000313" key="3">
    <source>
        <dbReference type="Proteomes" id="UP001604335"/>
    </source>
</evidence>
<evidence type="ECO:0000313" key="2">
    <source>
        <dbReference type="EMBL" id="MFG3816006.1"/>
    </source>
</evidence>
<comment type="caution">
    <text evidence="2">The sequence shown here is derived from an EMBL/GenBank/DDBJ whole genome shotgun (WGS) entry which is preliminary data.</text>
</comment>
<evidence type="ECO:0008006" key="4">
    <source>
        <dbReference type="Google" id="ProtNLM"/>
    </source>
</evidence>
<accession>A0ABW7C4P4</accession>
<protein>
    <recommendedName>
        <fullName evidence="4">DUF1574 domain-containing protein</fullName>
    </recommendedName>
</protein>
<keyword evidence="3" id="KW-1185">Reference proteome</keyword>
<organism evidence="2 3">
    <name type="scientific">Limnothrix redekei LRLZ20PSL1</name>
    <dbReference type="NCBI Taxonomy" id="3112953"/>
    <lineage>
        <taxon>Bacteria</taxon>
        <taxon>Bacillati</taxon>
        <taxon>Cyanobacteriota</taxon>
        <taxon>Cyanophyceae</taxon>
        <taxon>Pseudanabaenales</taxon>
        <taxon>Pseudanabaenaceae</taxon>
        <taxon>Limnothrix</taxon>
    </lineage>
</organism>
<dbReference type="EMBL" id="JAZAQF010000001">
    <property type="protein sequence ID" value="MFG3816006.1"/>
    <property type="molecule type" value="Genomic_DNA"/>
</dbReference>
<dbReference type="Proteomes" id="UP001604335">
    <property type="component" value="Unassembled WGS sequence"/>
</dbReference>
<dbReference type="RefSeq" id="WP_393009604.1">
    <property type="nucleotide sequence ID" value="NZ_JAZAQF010000001.1"/>
</dbReference>
<sequence length="434" mass="48841">MVAQAMGRLMAGGALVWAVLLGLGIDRADADRPIKLPQPPVDAQTLDAQTLLKNWEAPLPPERRRPLWPLTPRPPISLDRVRWGSPRLESQLRLYRQYLATHGQPPDLLIVGSSRSLQGIDPTVLARSLSTTLRRPVRVFNFGINGATAQVVRWLLMDLLPPDWLPRVVVWGDGSRAFNSGRIDRTFASIAASEGFRQLAMARARGNHPWALARWRESPWGRSVSGLPSLTLNSSTYPSAALMPGLMPGWLQRQQPLLLRPEPELDRLGFLADLRRFAPDRYYQQFPKVPGRYDDMYSGFQLAGGVQDRAVRQLITFARSRGIRLSFVNLPLSQDYLDPARLAYEREFQTYLAQLRDQGLTVQDWLLRWPDRHDYFADPSHINRYGAAAIALDLAQDAWLRWNLTPIAGWPSPVLNGAPDRGNNGRSGPLRPAP</sequence>
<proteinExistence type="predicted"/>
<gene>
    <name evidence="2" type="ORF">VPK24_00025</name>
</gene>
<name>A0ABW7C4P4_9CYAN</name>
<evidence type="ECO:0000256" key="1">
    <source>
        <dbReference type="SAM" id="MobiDB-lite"/>
    </source>
</evidence>
<feature type="region of interest" description="Disordered" evidence="1">
    <location>
        <begin position="413"/>
        <end position="434"/>
    </location>
</feature>
<reference evidence="3" key="1">
    <citation type="journal article" date="2024" name="Algal Res.">
        <title>Biochemical, toxicological and genomic investigation of a high-biomass producing Limnothrix strain isolated from Italian shallow drinking water reservoir.</title>
        <authorList>
            <person name="Simonazzi M."/>
            <person name="Shishido T.K."/>
            <person name="Delbaje E."/>
            <person name="Wahlsten M."/>
            <person name="Fewer D.P."/>
            <person name="Sivonen K."/>
            <person name="Pezzolesi L."/>
            <person name="Pistocchi R."/>
        </authorList>
    </citation>
    <scope>NUCLEOTIDE SEQUENCE [LARGE SCALE GENOMIC DNA]</scope>
    <source>
        <strain evidence="3">LRLZ20PSL1</strain>
    </source>
</reference>